<evidence type="ECO:0000256" key="1">
    <source>
        <dbReference type="SAM" id="SignalP"/>
    </source>
</evidence>
<dbReference type="Proteomes" id="UP000547058">
    <property type="component" value="Unassembled WGS sequence"/>
</dbReference>
<gene>
    <name evidence="2" type="ORF">H4O11_03300</name>
</gene>
<comment type="caution">
    <text evidence="2">The sequence shown here is derived from an EMBL/GenBank/DDBJ whole genome shotgun (WGS) entry which is preliminary data.</text>
</comment>
<evidence type="ECO:0000313" key="3">
    <source>
        <dbReference type="Proteomes" id="UP000547058"/>
    </source>
</evidence>
<dbReference type="EMBL" id="JACGXS010000001">
    <property type="protein sequence ID" value="MBA8680826.1"/>
    <property type="molecule type" value="Genomic_DNA"/>
</dbReference>
<keyword evidence="3" id="KW-1185">Reference proteome</keyword>
<dbReference type="RefSeq" id="WP_182337983.1">
    <property type="nucleotide sequence ID" value="NZ_JACGXS010000001.1"/>
</dbReference>
<dbReference type="InterPro" id="IPR022053">
    <property type="entry name" value="DUF3613"/>
</dbReference>
<feature type="signal peptide" evidence="1">
    <location>
        <begin position="1"/>
        <end position="25"/>
    </location>
</feature>
<sequence length="172" mass="17710">MTSSFFLLPRGLAFALLLSATTAQAQQAPVTGRMLGGVTPAPVAAAPVQAPAPRRVAAPAEVYAAPDPSVATELQADAAAPTYAPAPVPSYEPAYAPAQSVPVAAKPARTEIGDVTRQLLRLQASGDQAGGSLPTLGDQAHASYTRYLKSFEHELPEFFENTVGKNNQGGGN</sequence>
<protein>
    <submittedName>
        <fullName evidence="2">DUF3613 domain-containing protein</fullName>
    </submittedName>
</protein>
<evidence type="ECO:0000313" key="2">
    <source>
        <dbReference type="EMBL" id="MBA8680826.1"/>
    </source>
</evidence>
<organism evidence="2 3">
    <name type="scientific">Stenotrophomonas tumulicola</name>
    <dbReference type="NCBI Taxonomy" id="1685415"/>
    <lineage>
        <taxon>Bacteria</taxon>
        <taxon>Pseudomonadati</taxon>
        <taxon>Pseudomonadota</taxon>
        <taxon>Gammaproteobacteria</taxon>
        <taxon>Lysobacterales</taxon>
        <taxon>Lysobacteraceae</taxon>
        <taxon>Stenotrophomonas</taxon>
    </lineage>
</organism>
<keyword evidence="1" id="KW-0732">Signal</keyword>
<name>A0A7W3IH47_9GAMM</name>
<reference evidence="2 3" key="1">
    <citation type="submission" date="2020-08" db="EMBL/GenBank/DDBJ databases">
        <title>Stenotrophomonas tumulicola JCM 30961.</title>
        <authorList>
            <person name="Deng Y."/>
        </authorList>
    </citation>
    <scope>NUCLEOTIDE SEQUENCE [LARGE SCALE GENOMIC DNA]</scope>
    <source>
        <strain evidence="2 3">JCM 30961</strain>
    </source>
</reference>
<dbReference type="Pfam" id="PF12266">
    <property type="entry name" value="DUF3613"/>
    <property type="match status" value="1"/>
</dbReference>
<dbReference type="AlphaFoldDB" id="A0A7W3IH47"/>
<accession>A0A7W3IH47</accession>
<feature type="chain" id="PRO_5031489752" evidence="1">
    <location>
        <begin position="26"/>
        <end position="172"/>
    </location>
</feature>
<proteinExistence type="predicted"/>